<dbReference type="Proteomes" id="UP000238356">
    <property type="component" value="Unassembled WGS sequence"/>
</dbReference>
<comment type="caution">
    <text evidence="3">The sequence shown here is derived from an EMBL/GenBank/DDBJ whole genome shotgun (WGS) entry which is preliminary data.</text>
</comment>
<keyword evidence="4" id="KW-1185">Reference proteome</keyword>
<reference evidence="3 4" key="1">
    <citation type="submission" date="2018-02" db="EMBL/GenBank/DDBJ databases">
        <title>8 Nocardia nova and 1 Nocardia cyriacigeorgica strain used for evolution to TMP-SMX.</title>
        <authorList>
            <person name="Mehta H."/>
            <person name="Weng J."/>
            <person name="Shamoo Y."/>
        </authorList>
    </citation>
    <scope>NUCLEOTIDE SEQUENCE [LARGE SCALE GENOMIC DNA]</scope>
    <source>
        <strain evidence="3 4">BAA2227</strain>
    </source>
</reference>
<accession>A0A2S6A1S0</accession>
<name>A0A2S6A1S0_9NOCA</name>
<proteinExistence type="predicted"/>
<evidence type="ECO:0008006" key="5">
    <source>
        <dbReference type="Google" id="ProtNLM"/>
    </source>
</evidence>
<dbReference type="EMBL" id="PSZD01000016">
    <property type="protein sequence ID" value="PPJ25364.1"/>
    <property type="molecule type" value="Genomic_DNA"/>
</dbReference>
<keyword evidence="2" id="KW-0732">Signal</keyword>
<dbReference type="AlphaFoldDB" id="A0A2S6A1S0"/>
<feature type="region of interest" description="Disordered" evidence="1">
    <location>
        <begin position="30"/>
        <end position="72"/>
    </location>
</feature>
<dbReference type="GeneID" id="66721173"/>
<evidence type="ECO:0000256" key="1">
    <source>
        <dbReference type="SAM" id="MobiDB-lite"/>
    </source>
</evidence>
<evidence type="ECO:0000313" key="4">
    <source>
        <dbReference type="Proteomes" id="UP000238356"/>
    </source>
</evidence>
<organism evidence="3 4">
    <name type="scientific">Nocardia nova</name>
    <dbReference type="NCBI Taxonomy" id="37330"/>
    <lineage>
        <taxon>Bacteria</taxon>
        <taxon>Bacillati</taxon>
        <taxon>Actinomycetota</taxon>
        <taxon>Actinomycetes</taxon>
        <taxon>Mycobacteriales</taxon>
        <taxon>Nocardiaceae</taxon>
        <taxon>Nocardia</taxon>
    </lineage>
</organism>
<protein>
    <recommendedName>
        <fullName evidence="5">DUF732 domain-containing protein</fullName>
    </recommendedName>
</protein>
<gene>
    <name evidence="3" type="ORF">C5F51_23495</name>
</gene>
<feature type="compositionally biased region" description="Basic and acidic residues" evidence="1">
    <location>
        <begin position="52"/>
        <end position="70"/>
    </location>
</feature>
<feature type="chain" id="PRO_5039230662" description="DUF732 domain-containing protein" evidence="2">
    <location>
        <begin position="30"/>
        <end position="101"/>
    </location>
</feature>
<feature type="signal peptide" evidence="2">
    <location>
        <begin position="1"/>
        <end position="29"/>
    </location>
</feature>
<evidence type="ECO:0000256" key="2">
    <source>
        <dbReference type="SAM" id="SignalP"/>
    </source>
</evidence>
<evidence type="ECO:0000313" key="3">
    <source>
        <dbReference type="EMBL" id="PPJ25364.1"/>
    </source>
</evidence>
<dbReference type="RefSeq" id="WP_063010742.1">
    <property type="nucleotide sequence ID" value="NZ_JAHUVX010000003.1"/>
</dbReference>
<dbReference type="InterPro" id="IPR006311">
    <property type="entry name" value="TAT_signal"/>
</dbReference>
<dbReference type="PROSITE" id="PS51318">
    <property type="entry name" value="TAT"/>
    <property type="match status" value="1"/>
</dbReference>
<sequence>MTHRPRVRSLLTATAAAALLALGSGLLTAAPAGAAPSVPTPVHNPDYPLGGDAEHPGAPEKDPRAEKAEKLGGNTTTELIELGATILKCGLNIVAPTVKCE</sequence>